<dbReference type="InterPro" id="IPR027923">
    <property type="entry name" value="Hydrophob_seed_dom"/>
</dbReference>
<evidence type="ECO:0000313" key="4">
    <source>
        <dbReference type="Proteomes" id="UP000504621"/>
    </source>
</evidence>
<dbReference type="GeneID" id="110424383"/>
<keyword evidence="2" id="KW-0732">Signal</keyword>
<dbReference type="AlphaFoldDB" id="A0A6J1B600"/>
<feature type="chain" id="PRO_5027008003" evidence="2">
    <location>
        <begin position="26"/>
        <end position="113"/>
    </location>
</feature>
<organism evidence="4 5">
    <name type="scientific">Herrania umbratica</name>
    <dbReference type="NCBI Taxonomy" id="108875"/>
    <lineage>
        <taxon>Eukaryota</taxon>
        <taxon>Viridiplantae</taxon>
        <taxon>Streptophyta</taxon>
        <taxon>Embryophyta</taxon>
        <taxon>Tracheophyta</taxon>
        <taxon>Spermatophyta</taxon>
        <taxon>Magnoliopsida</taxon>
        <taxon>eudicotyledons</taxon>
        <taxon>Gunneridae</taxon>
        <taxon>Pentapetalae</taxon>
        <taxon>rosids</taxon>
        <taxon>malvids</taxon>
        <taxon>Malvales</taxon>
        <taxon>Malvaceae</taxon>
        <taxon>Byttnerioideae</taxon>
        <taxon>Herrania</taxon>
    </lineage>
</organism>
<proteinExistence type="inferred from homology"/>
<evidence type="ECO:0000256" key="2">
    <source>
        <dbReference type="SAM" id="SignalP"/>
    </source>
</evidence>
<dbReference type="OrthoDB" id="976490at2759"/>
<evidence type="ECO:0000313" key="5">
    <source>
        <dbReference type="RefSeq" id="XP_021294618.1"/>
    </source>
</evidence>
<gene>
    <name evidence="5" type="primary">LOC110424383</name>
</gene>
<dbReference type="Gene3D" id="1.10.110.10">
    <property type="entry name" value="Plant lipid-transfer and hydrophobic proteins"/>
    <property type="match status" value="1"/>
</dbReference>
<dbReference type="RefSeq" id="XP_021294618.1">
    <property type="nucleotide sequence ID" value="XM_021438943.1"/>
</dbReference>
<evidence type="ECO:0000256" key="1">
    <source>
        <dbReference type="ARBA" id="ARBA00008965"/>
    </source>
</evidence>
<protein>
    <submittedName>
        <fullName evidence="5">14 kDa proline-rich protein DC2.15-like</fullName>
    </submittedName>
</protein>
<feature type="signal peptide" evidence="2">
    <location>
        <begin position="1"/>
        <end position="25"/>
    </location>
</feature>
<dbReference type="InterPro" id="IPR036312">
    <property type="entry name" value="Bifun_inhib/LTP/seed_sf"/>
</dbReference>
<accession>A0A6J1B600</accession>
<dbReference type="SUPFAM" id="SSF47699">
    <property type="entry name" value="Bifunctional inhibitor/lipid-transfer protein/seed storage 2S albumin"/>
    <property type="match status" value="1"/>
</dbReference>
<dbReference type="SMART" id="SM00499">
    <property type="entry name" value="AAI"/>
    <property type="match status" value="1"/>
</dbReference>
<feature type="domain" description="Bifunctional inhibitor/plant lipid transfer protein/seed storage helical" evidence="3">
    <location>
        <begin position="42"/>
        <end position="112"/>
    </location>
</feature>
<dbReference type="Proteomes" id="UP000504621">
    <property type="component" value="Unplaced"/>
</dbReference>
<dbReference type="PANTHER" id="PTHR31731">
    <property type="match status" value="1"/>
</dbReference>
<dbReference type="Pfam" id="PF14547">
    <property type="entry name" value="Hydrophob_seed"/>
    <property type="match status" value="1"/>
</dbReference>
<keyword evidence="4" id="KW-1185">Reference proteome</keyword>
<name>A0A6J1B600_9ROSI</name>
<comment type="similarity">
    <text evidence="1">Belongs to the plant LTP family. PEARLI1 subfamily.</text>
</comment>
<sequence>MASKALPAIAFLLSLNLLFLSMANANINQPKCEKNGLTLNVCANVLENFLSVRVGNPRSPCCSLIKGLVDLEADVCLCTLVDANILGLVVNLVSVSLSLLLNNCGKEVSSGFQ</sequence>
<evidence type="ECO:0000259" key="3">
    <source>
        <dbReference type="SMART" id="SM00499"/>
    </source>
</evidence>
<dbReference type="InterPro" id="IPR051636">
    <property type="entry name" value="Plant_LTP/defense-related"/>
</dbReference>
<dbReference type="InterPro" id="IPR016140">
    <property type="entry name" value="Bifunc_inhib/LTP/seed_store"/>
</dbReference>
<reference evidence="5" key="1">
    <citation type="submission" date="2025-08" db="UniProtKB">
        <authorList>
            <consortium name="RefSeq"/>
        </authorList>
    </citation>
    <scope>IDENTIFICATION</scope>
    <source>
        <tissue evidence="5">Leaf</tissue>
    </source>
</reference>